<evidence type="ECO:0008006" key="6">
    <source>
        <dbReference type="Google" id="ProtNLM"/>
    </source>
</evidence>
<gene>
    <name evidence="4" type="ORF">PVL29_005048</name>
</gene>
<dbReference type="Gene3D" id="3.20.20.70">
    <property type="entry name" value="Aldolase class I"/>
    <property type="match status" value="1"/>
</dbReference>
<evidence type="ECO:0000313" key="5">
    <source>
        <dbReference type="Proteomes" id="UP001168098"/>
    </source>
</evidence>
<sequence>MANPDGAPRVFCIGTADTKLEEIRFLAESVRSNLNNISNTSSTTKVQVTVVDVSTHQNEIDSVGDFIFVPRKDILSCYFGSMEQTPGPLPEDRGKAVGIMSKALEHYLKKAHEDHVLAGAIGIGGSGGTSIISSAFKSVPIGMPKIIVSTVASGQTEPYVGTSDLILFPSVVDVCGINNVSRVVLSNAGAAFAGMVIGRLQASRDSLSSNEKFTVGVTMFGVTTPCVNAVKERLVKEGYETLVFHATGTGGRAMEDLVRGGFIQGVLDITTTEVADYVVGGVMACDSSRFDAMIEKKIPLVVSVGALDMVNFGAKTTIPSHLLKRNIHVHNEQKGISALDAPGKPFYDPEATVTLINELQKLIQTNEDRQVEVYPYHINDPEFANTLVDSFLEIRKRHSKDADPHKIAAFVPNQDLHEDSISKPNLLGNETICYSPSDFPDARPETLQRTRSIIQHLRDQISKGKPIIGAGAGTGISAKFEEAGGVDLIIIYNSGRFRMAGRGSLAGLLPFADANAVVVDMASEVLPVVKEVPVLAGVCGTDPFRRMDSFLKQLESIGFVGVQNFPTVGLIDGNFRQNLEETGMGYGLEVQMIGKAHKMGLLTTPYAFNQDEAVGMAKAGADIIVAHMGLTTSGSIGAKTSVSIEDSVVRVQAIADAAHSINPEVIVLCHGGPISGPEEAEFVLKRTKGVHGFYGASSMERLPVEQAITSTVQQYKSICIK</sequence>
<dbReference type="InterPro" id="IPR044122">
    <property type="entry name" value="UPF0261_N"/>
</dbReference>
<accession>A0AA39A9T5</accession>
<organism evidence="4 5">
    <name type="scientific">Vitis rotundifolia</name>
    <name type="common">Muscadine grape</name>
    <dbReference type="NCBI Taxonomy" id="103349"/>
    <lineage>
        <taxon>Eukaryota</taxon>
        <taxon>Viridiplantae</taxon>
        <taxon>Streptophyta</taxon>
        <taxon>Embryophyta</taxon>
        <taxon>Tracheophyta</taxon>
        <taxon>Spermatophyta</taxon>
        <taxon>Magnoliopsida</taxon>
        <taxon>eudicotyledons</taxon>
        <taxon>Gunneridae</taxon>
        <taxon>Pentapetalae</taxon>
        <taxon>rosids</taxon>
        <taxon>Vitales</taxon>
        <taxon>Vitaceae</taxon>
        <taxon>Viteae</taxon>
        <taxon>Vitis</taxon>
    </lineage>
</organism>
<dbReference type="InterPro" id="IPR056778">
    <property type="entry name" value="UPF0261_C"/>
</dbReference>
<dbReference type="Pfam" id="PF09370">
    <property type="entry name" value="PEP_hydrolase"/>
    <property type="match status" value="1"/>
</dbReference>
<evidence type="ECO:0000259" key="2">
    <source>
        <dbReference type="Pfam" id="PF09370"/>
    </source>
</evidence>
<dbReference type="GO" id="GO:0003824">
    <property type="term" value="F:catalytic activity"/>
    <property type="evidence" value="ECO:0007669"/>
    <property type="project" value="InterPro"/>
</dbReference>
<dbReference type="Gene3D" id="3.40.50.12030">
    <property type="entry name" value="Uncharacterised protein family UPF0261, NC domain"/>
    <property type="match status" value="2"/>
</dbReference>
<feature type="domain" description="UPF0261" evidence="1">
    <location>
        <begin position="8"/>
        <end position="198"/>
    </location>
</feature>
<dbReference type="Pfam" id="PF23189">
    <property type="entry name" value="UPF0261_C"/>
    <property type="match status" value="1"/>
</dbReference>
<dbReference type="Gene3D" id="3.40.50.12020">
    <property type="entry name" value="Uncharacterised protein family UPF0261, NN domain"/>
    <property type="match status" value="1"/>
</dbReference>
<reference evidence="4 5" key="1">
    <citation type="journal article" date="2023" name="BMC Biotechnol.">
        <title>Vitis rotundifolia cv Carlos genome sequencing.</title>
        <authorList>
            <person name="Huff M."/>
            <person name="Hulse-Kemp A."/>
            <person name="Scheffler B."/>
            <person name="Youngblood R."/>
            <person name="Simpson S."/>
            <person name="Babiker E."/>
            <person name="Staton M."/>
        </authorList>
    </citation>
    <scope>NUCLEOTIDE SEQUENCE [LARGE SCALE GENOMIC DNA]</scope>
    <source>
        <tissue evidence="4">Leaf</tissue>
    </source>
</reference>
<dbReference type="InterPro" id="IPR009215">
    <property type="entry name" value="TIM-br_IGPS-like"/>
</dbReference>
<dbReference type="PANTHER" id="PTHR31862">
    <property type="entry name" value="UPF0261 DOMAIN PROTEIN (AFU_ORTHOLOGUE AFUA_1G10120)"/>
    <property type="match status" value="1"/>
</dbReference>
<name>A0AA39A9T5_VITRO</name>
<dbReference type="Pfam" id="PF06792">
    <property type="entry name" value="UPF0261"/>
    <property type="match status" value="1"/>
</dbReference>
<dbReference type="PANTHER" id="PTHR31862:SF1">
    <property type="entry name" value="UPF0261 DOMAIN PROTEIN (AFU_ORTHOLOGUE AFUA_1G10120)"/>
    <property type="match status" value="1"/>
</dbReference>
<comment type="caution">
    <text evidence="4">The sequence shown here is derived from an EMBL/GenBank/DDBJ whole genome shotgun (WGS) entry which is preliminary data.</text>
</comment>
<proteinExistence type="predicted"/>
<feature type="domain" description="UPF0261" evidence="3">
    <location>
        <begin position="212"/>
        <end position="333"/>
    </location>
</feature>
<feature type="domain" description="TIM-barrel" evidence="2">
    <location>
        <begin position="453"/>
        <end position="718"/>
    </location>
</feature>
<dbReference type="InterPro" id="IPR015813">
    <property type="entry name" value="Pyrv/PenolPyrv_kinase-like_dom"/>
</dbReference>
<dbReference type="CDD" id="cd15488">
    <property type="entry name" value="Tm-1-like"/>
    <property type="match status" value="1"/>
</dbReference>
<dbReference type="EMBL" id="JARBHA010000004">
    <property type="protein sequence ID" value="KAJ9703546.1"/>
    <property type="molecule type" value="Genomic_DNA"/>
</dbReference>
<dbReference type="InterPro" id="IPR051353">
    <property type="entry name" value="Tobamovirus_resist_UPF0261"/>
</dbReference>
<dbReference type="SUPFAM" id="SSF51621">
    <property type="entry name" value="Phosphoenolpyruvate/pyruvate domain"/>
    <property type="match status" value="1"/>
</dbReference>
<evidence type="ECO:0000259" key="3">
    <source>
        <dbReference type="Pfam" id="PF23189"/>
    </source>
</evidence>
<dbReference type="Proteomes" id="UP001168098">
    <property type="component" value="Unassembled WGS sequence"/>
</dbReference>
<dbReference type="InterPro" id="IPR013785">
    <property type="entry name" value="Aldolase_TIM"/>
</dbReference>
<evidence type="ECO:0000313" key="4">
    <source>
        <dbReference type="EMBL" id="KAJ9703546.1"/>
    </source>
</evidence>
<evidence type="ECO:0000259" key="1">
    <source>
        <dbReference type="Pfam" id="PF06792"/>
    </source>
</evidence>
<protein>
    <recommendedName>
        <fullName evidence="6">Tm-1 protein</fullName>
    </recommendedName>
</protein>
<keyword evidence="5" id="KW-1185">Reference proteome</keyword>
<dbReference type="AlphaFoldDB" id="A0AA39A9T5"/>